<gene>
    <name evidence="3" type="ORF">K7432_017835</name>
</gene>
<name>A0ABR2VJU1_9FUNG</name>
<proteinExistence type="inferred from homology"/>
<dbReference type="EC" id="3.4.-.-" evidence="1"/>
<dbReference type="Pfam" id="PF04389">
    <property type="entry name" value="Peptidase_M28"/>
    <property type="match status" value="1"/>
</dbReference>
<dbReference type="Gene3D" id="3.40.630.10">
    <property type="entry name" value="Zn peptidases"/>
    <property type="match status" value="1"/>
</dbReference>
<keyword evidence="4" id="KW-1185">Reference proteome</keyword>
<evidence type="ECO:0000313" key="4">
    <source>
        <dbReference type="Proteomes" id="UP001479436"/>
    </source>
</evidence>
<dbReference type="SUPFAM" id="SSF53187">
    <property type="entry name" value="Zn-dependent exopeptidases"/>
    <property type="match status" value="1"/>
</dbReference>
<dbReference type="InterPro" id="IPR007484">
    <property type="entry name" value="Peptidase_M28"/>
</dbReference>
<accession>A0ABR2VJU1</accession>
<protein>
    <recommendedName>
        <fullName evidence="1">Peptide hydrolase</fullName>
        <ecNumber evidence="1">3.4.-.-</ecNumber>
    </recommendedName>
</protein>
<evidence type="ECO:0000259" key="2">
    <source>
        <dbReference type="Pfam" id="PF04389"/>
    </source>
</evidence>
<reference evidence="3 4" key="1">
    <citation type="submission" date="2023-04" db="EMBL/GenBank/DDBJ databases">
        <title>Genome of Basidiobolus ranarum AG-B5.</title>
        <authorList>
            <person name="Stajich J.E."/>
            <person name="Carter-House D."/>
            <person name="Gryganskyi A."/>
        </authorList>
    </citation>
    <scope>NUCLEOTIDE SEQUENCE [LARGE SCALE GENOMIC DNA]</scope>
    <source>
        <strain evidence="3 4">AG-B5</strain>
    </source>
</reference>
<feature type="domain" description="Peptidase M28" evidence="2">
    <location>
        <begin position="22"/>
        <end position="121"/>
    </location>
</feature>
<dbReference type="EMBL" id="JASJQH010011351">
    <property type="protein sequence ID" value="KAK9667460.1"/>
    <property type="molecule type" value="Genomic_DNA"/>
</dbReference>
<keyword evidence="1" id="KW-0378">Hydrolase</keyword>
<dbReference type="Proteomes" id="UP001479436">
    <property type="component" value="Unassembled WGS sequence"/>
</dbReference>
<comment type="caution">
    <text evidence="3">The sequence shown here is derived from an EMBL/GenBank/DDBJ whole genome shotgun (WGS) entry which is preliminary data.</text>
</comment>
<comment type="similarity">
    <text evidence="1">Belongs to the peptidase M28 family.</text>
</comment>
<sequence length="166" mass="17580">MIASPNYILRVLKGDESGEPVPAGSEVITSLFESHFQAKDVVYESDVYPYSRSDIGPFAAVGIPSGGLDTGAEKLKTLEQFKKFGGKVGESYDQCYHKACDTTANLAHKAFLINARGIAHAVATYSHDVSSVSKARAGKGKLVKREAVDLPVVSNNGSSGCSLHSS</sequence>
<keyword evidence="1" id="KW-0862">Zinc</keyword>
<keyword evidence="1" id="KW-0645">Protease</keyword>
<evidence type="ECO:0000256" key="1">
    <source>
        <dbReference type="RuleBase" id="RU361240"/>
    </source>
</evidence>
<keyword evidence="1" id="KW-0479">Metal-binding</keyword>
<organism evidence="3 4">
    <name type="scientific">Basidiobolus ranarum</name>
    <dbReference type="NCBI Taxonomy" id="34480"/>
    <lineage>
        <taxon>Eukaryota</taxon>
        <taxon>Fungi</taxon>
        <taxon>Fungi incertae sedis</taxon>
        <taxon>Zoopagomycota</taxon>
        <taxon>Entomophthoromycotina</taxon>
        <taxon>Basidiobolomycetes</taxon>
        <taxon>Basidiobolales</taxon>
        <taxon>Basidiobolaceae</taxon>
        <taxon>Basidiobolus</taxon>
    </lineage>
</organism>
<evidence type="ECO:0000313" key="3">
    <source>
        <dbReference type="EMBL" id="KAK9667460.1"/>
    </source>
</evidence>